<reference evidence="1 2" key="1">
    <citation type="submission" date="2023-12" db="EMBL/GenBank/DDBJ databases">
        <title>Description of Novel Strain Fulvimarina sp. 2208YS6-2-32 isolated from Uroteuthis (Photololigo) edulis.</title>
        <authorList>
            <person name="Park J.-S."/>
        </authorList>
    </citation>
    <scope>NUCLEOTIDE SEQUENCE [LARGE SCALE GENOMIC DNA]</scope>
    <source>
        <strain evidence="1 2">2208YS6-2-32</strain>
    </source>
</reference>
<dbReference type="RefSeq" id="WP_322188034.1">
    <property type="nucleotide sequence ID" value="NZ_JAXLPB010000005.1"/>
</dbReference>
<proteinExistence type="predicted"/>
<sequence>MKLTSCGCQPARPKRICNVSLSSRVTNNIIGFSISSYIVVSSICPAFACISGYDLVLFDRPPSVDLSSSGLDLYHGIFTSIKPIKKIESSLYKVGFIKLIESNPDVIRSEEIDVYVEHISPCNTLHHEDHANGVLVYLVAQKEEIDGTESLIAWEQQTGSRIWHRGDLVYMK</sequence>
<evidence type="ECO:0000313" key="2">
    <source>
        <dbReference type="Proteomes" id="UP001294412"/>
    </source>
</evidence>
<accession>A0ABU5I5F5</accession>
<protein>
    <submittedName>
        <fullName evidence="1">Uncharacterized protein</fullName>
    </submittedName>
</protein>
<comment type="caution">
    <text evidence="1">The sequence shown here is derived from an EMBL/GenBank/DDBJ whole genome shotgun (WGS) entry which is preliminary data.</text>
</comment>
<keyword evidence="2" id="KW-1185">Reference proteome</keyword>
<evidence type="ECO:0000313" key="1">
    <source>
        <dbReference type="EMBL" id="MDY8110441.1"/>
    </source>
</evidence>
<dbReference type="Proteomes" id="UP001294412">
    <property type="component" value="Unassembled WGS sequence"/>
</dbReference>
<dbReference type="EMBL" id="JAXLPB010000005">
    <property type="protein sequence ID" value="MDY8110441.1"/>
    <property type="molecule type" value="Genomic_DNA"/>
</dbReference>
<organism evidence="1 2">
    <name type="scientific">Fulvimarina uroteuthidis</name>
    <dbReference type="NCBI Taxonomy" id="3098149"/>
    <lineage>
        <taxon>Bacteria</taxon>
        <taxon>Pseudomonadati</taxon>
        <taxon>Pseudomonadota</taxon>
        <taxon>Alphaproteobacteria</taxon>
        <taxon>Hyphomicrobiales</taxon>
        <taxon>Aurantimonadaceae</taxon>
        <taxon>Fulvimarina</taxon>
    </lineage>
</organism>
<name>A0ABU5I5F5_9HYPH</name>
<gene>
    <name evidence="1" type="ORF">U0C82_14965</name>
</gene>